<dbReference type="PANTHER" id="PTHR11685">
    <property type="entry name" value="RBR FAMILY RING FINGER AND IBR DOMAIN-CONTAINING"/>
    <property type="match status" value="1"/>
</dbReference>
<evidence type="ECO:0000256" key="13">
    <source>
        <dbReference type="SAM" id="MobiDB-lite"/>
    </source>
</evidence>
<dbReference type="SUPFAM" id="SSF57850">
    <property type="entry name" value="RING/U-box"/>
    <property type="match status" value="2"/>
</dbReference>
<evidence type="ECO:0000256" key="10">
    <source>
        <dbReference type="ARBA" id="ARBA00022786"/>
    </source>
</evidence>
<organism evidence="16 17">
    <name type="scientific">Eragrostis curvula</name>
    <name type="common">weeping love grass</name>
    <dbReference type="NCBI Taxonomy" id="38414"/>
    <lineage>
        <taxon>Eukaryota</taxon>
        <taxon>Viridiplantae</taxon>
        <taxon>Streptophyta</taxon>
        <taxon>Embryophyta</taxon>
        <taxon>Tracheophyta</taxon>
        <taxon>Spermatophyta</taxon>
        <taxon>Magnoliopsida</taxon>
        <taxon>Liliopsida</taxon>
        <taxon>Poales</taxon>
        <taxon>Poaceae</taxon>
        <taxon>PACMAD clade</taxon>
        <taxon>Chloridoideae</taxon>
        <taxon>Eragrostideae</taxon>
        <taxon>Eragrostidinae</taxon>
        <taxon>Eragrostis</taxon>
    </lineage>
</organism>
<evidence type="ECO:0000256" key="3">
    <source>
        <dbReference type="ARBA" id="ARBA00003976"/>
    </source>
</evidence>
<evidence type="ECO:0000313" key="17">
    <source>
        <dbReference type="Proteomes" id="UP000324897"/>
    </source>
</evidence>
<dbReference type="InterPro" id="IPR036397">
    <property type="entry name" value="RNaseH_sf"/>
</dbReference>
<keyword evidence="6" id="KW-0808">Transferase</keyword>
<dbReference type="FunFam" id="3.30.420.10:FF:000154">
    <property type="entry name" value="RBR-type E3 ubiquitin transferase"/>
    <property type="match status" value="1"/>
</dbReference>
<dbReference type="PROSITE" id="PS00518">
    <property type="entry name" value="ZF_RING_1"/>
    <property type="match status" value="1"/>
</dbReference>
<feature type="non-terminal residue" evidence="16">
    <location>
        <position position="1"/>
    </location>
</feature>
<dbReference type="SUPFAM" id="SSF53098">
    <property type="entry name" value="Ribonuclease H-like"/>
    <property type="match status" value="1"/>
</dbReference>
<dbReference type="GO" id="GO:0004523">
    <property type="term" value="F:RNA-DNA hybrid ribonuclease activity"/>
    <property type="evidence" value="ECO:0007669"/>
    <property type="project" value="InterPro"/>
</dbReference>
<evidence type="ECO:0000256" key="6">
    <source>
        <dbReference type="ARBA" id="ARBA00022679"/>
    </source>
</evidence>
<dbReference type="InterPro" id="IPR017907">
    <property type="entry name" value="Znf_RING_CS"/>
</dbReference>
<dbReference type="CDD" id="cd22584">
    <property type="entry name" value="Rcat_RBR_unk"/>
    <property type="match status" value="1"/>
</dbReference>
<dbReference type="AlphaFoldDB" id="A0A5J9WSW4"/>
<comment type="similarity">
    <text evidence="4">Belongs to the RBR family. Ariadne subfamily.</text>
</comment>
<dbReference type="InterPro" id="IPR012337">
    <property type="entry name" value="RNaseH-like_sf"/>
</dbReference>
<comment type="caution">
    <text evidence="16">The sequence shown here is derived from an EMBL/GenBank/DDBJ whole genome shotgun (WGS) entry which is preliminary data.</text>
</comment>
<dbReference type="InterPro" id="IPR002867">
    <property type="entry name" value="IBR_dom"/>
</dbReference>
<dbReference type="Gene3D" id="3.30.40.10">
    <property type="entry name" value="Zinc/RING finger domain, C3HC4 (zinc finger)"/>
    <property type="match status" value="1"/>
</dbReference>
<keyword evidence="8" id="KW-0677">Repeat</keyword>
<dbReference type="Pfam" id="PF01485">
    <property type="entry name" value="IBR"/>
    <property type="match status" value="2"/>
</dbReference>
<evidence type="ECO:0000256" key="2">
    <source>
        <dbReference type="ARBA" id="ARBA00001947"/>
    </source>
</evidence>
<dbReference type="InterPro" id="IPR013083">
    <property type="entry name" value="Znf_RING/FYVE/PHD"/>
</dbReference>
<comment type="catalytic activity">
    <reaction evidence="1">
        <text>[E2 ubiquitin-conjugating enzyme]-S-ubiquitinyl-L-cysteine + [acceptor protein]-L-lysine = [E2 ubiquitin-conjugating enzyme]-L-cysteine + [acceptor protein]-N(6)-ubiquitinyl-L-lysine.</text>
        <dbReference type="EC" id="2.3.2.31"/>
    </reaction>
</comment>
<evidence type="ECO:0000256" key="5">
    <source>
        <dbReference type="ARBA" id="ARBA00012251"/>
    </source>
</evidence>
<proteinExistence type="inferred from homology"/>
<dbReference type="OrthoDB" id="9977870at2759"/>
<dbReference type="Proteomes" id="UP000324897">
    <property type="component" value="Chromosome 6"/>
</dbReference>
<dbReference type="Pfam" id="PF13456">
    <property type="entry name" value="RVT_3"/>
    <property type="match status" value="1"/>
</dbReference>
<feature type="region of interest" description="Disordered" evidence="13">
    <location>
        <begin position="52"/>
        <end position="72"/>
    </location>
</feature>
<dbReference type="SMART" id="SM00647">
    <property type="entry name" value="IBR"/>
    <property type="match status" value="2"/>
</dbReference>
<keyword evidence="9 12" id="KW-0863">Zinc-finger</keyword>
<dbReference type="PROSITE" id="PS51873">
    <property type="entry name" value="TRIAD"/>
    <property type="match status" value="1"/>
</dbReference>
<dbReference type="GO" id="GO:0061630">
    <property type="term" value="F:ubiquitin protein ligase activity"/>
    <property type="evidence" value="ECO:0007669"/>
    <property type="project" value="UniProtKB-EC"/>
</dbReference>
<gene>
    <name evidence="16" type="ORF">EJB05_02638</name>
</gene>
<dbReference type="Gene3D" id="1.20.120.1750">
    <property type="match status" value="1"/>
</dbReference>
<dbReference type="EC" id="2.3.2.31" evidence="5"/>
<comment type="cofactor">
    <cofactor evidence="2">
        <name>Zn(2+)</name>
        <dbReference type="ChEBI" id="CHEBI:29105"/>
    </cofactor>
</comment>
<dbReference type="GO" id="GO:0003676">
    <property type="term" value="F:nucleic acid binding"/>
    <property type="evidence" value="ECO:0007669"/>
    <property type="project" value="InterPro"/>
</dbReference>
<evidence type="ECO:0000256" key="7">
    <source>
        <dbReference type="ARBA" id="ARBA00022723"/>
    </source>
</evidence>
<dbReference type="InterPro" id="IPR002156">
    <property type="entry name" value="RNaseH_domain"/>
</dbReference>
<dbReference type="Gramene" id="TVU51228">
    <property type="protein sequence ID" value="TVU51228"/>
    <property type="gene ID" value="EJB05_02638"/>
</dbReference>
<dbReference type="FunFam" id="3.30.40.10:FF:000230">
    <property type="entry name" value="RBR-type E3 ubiquitin transferase"/>
    <property type="match status" value="1"/>
</dbReference>
<dbReference type="InterPro" id="IPR001841">
    <property type="entry name" value="Znf_RING"/>
</dbReference>
<name>A0A5J9WSW4_9POAL</name>
<dbReference type="GO" id="GO:0016567">
    <property type="term" value="P:protein ubiquitination"/>
    <property type="evidence" value="ECO:0007669"/>
    <property type="project" value="InterPro"/>
</dbReference>
<keyword evidence="10" id="KW-0833">Ubl conjugation pathway</keyword>
<dbReference type="CDD" id="cd22582">
    <property type="entry name" value="BRcat_RBR_unk"/>
    <property type="match status" value="1"/>
</dbReference>
<keyword evidence="7" id="KW-0479">Metal-binding</keyword>
<dbReference type="InterPro" id="IPR031127">
    <property type="entry name" value="E3_UB_ligase_RBR"/>
</dbReference>
<comment type="function">
    <text evidence="3">Might act as an E3 ubiquitin-protein ligase, or as part of E3 complex, which accepts ubiquitin from specific E2 ubiquitin-conjugating enzymes and then transfers it to substrates.</text>
</comment>
<accession>A0A5J9WSW4</accession>
<evidence type="ECO:0000259" key="15">
    <source>
        <dbReference type="PROSITE" id="PS51873"/>
    </source>
</evidence>
<reference evidence="16 17" key="1">
    <citation type="journal article" date="2019" name="Sci. Rep.">
        <title>A high-quality genome of Eragrostis curvula grass provides insights into Poaceae evolution and supports new strategies to enhance forage quality.</title>
        <authorList>
            <person name="Carballo J."/>
            <person name="Santos B.A.C.M."/>
            <person name="Zappacosta D."/>
            <person name="Garbus I."/>
            <person name="Selva J.P."/>
            <person name="Gallo C.A."/>
            <person name="Diaz A."/>
            <person name="Albertini E."/>
            <person name="Caccamo M."/>
            <person name="Echenique V."/>
        </authorList>
    </citation>
    <scope>NUCLEOTIDE SEQUENCE [LARGE SCALE GENOMIC DNA]</scope>
    <source>
        <strain evidence="17">cv. Victoria</strain>
        <tissue evidence="16">Leaf</tissue>
    </source>
</reference>
<dbReference type="GO" id="GO:0008270">
    <property type="term" value="F:zinc ion binding"/>
    <property type="evidence" value="ECO:0007669"/>
    <property type="project" value="UniProtKB-KW"/>
</dbReference>
<dbReference type="Gene3D" id="3.30.420.10">
    <property type="entry name" value="Ribonuclease H-like superfamily/Ribonuclease H"/>
    <property type="match status" value="1"/>
</dbReference>
<keyword evidence="11" id="KW-0862">Zinc</keyword>
<evidence type="ECO:0000259" key="14">
    <source>
        <dbReference type="PROSITE" id="PS50089"/>
    </source>
</evidence>
<evidence type="ECO:0000256" key="1">
    <source>
        <dbReference type="ARBA" id="ARBA00001798"/>
    </source>
</evidence>
<evidence type="ECO:0000256" key="11">
    <source>
        <dbReference type="ARBA" id="ARBA00022833"/>
    </source>
</evidence>
<dbReference type="EMBL" id="RWGY01000002">
    <property type="protein sequence ID" value="TVU51228.1"/>
    <property type="molecule type" value="Genomic_DNA"/>
</dbReference>
<keyword evidence="17" id="KW-1185">Reference proteome</keyword>
<dbReference type="FunFam" id="1.20.120.1750:FF:000019">
    <property type="entry name" value="RBR-type E3 ubiquitin transferase"/>
    <property type="match status" value="1"/>
</dbReference>
<dbReference type="PROSITE" id="PS50089">
    <property type="entry name" value="ZF_RING_2"/>
    <property type="match status" value="1"/>
</dbReference>
<evidence type="ECO:0000256" key="9">
    <source>
        <dbReference type="ARBA" id="ARBA00022771"/>
    </source>
</evidence>
<feature type="domain" description="RING-type" evidence="15">
    <location>
        <begin position="303"/>
        <end position="530"/>
    </location>
</feature>
<evidence type="ECO:0000256" key="4">
    <source>
        <dbReference type="ARBA" id="ARBA00005884"/>
    </source>
</evidence>
<evidence type="ECO:0000256" key="8">
    <source>
        <dbReference type="ARBA" id="ARBA00022737"/>
    </source>
</evidence>
<protein>
    <recommendedName>
        <fullName evidence="5">RBR-type E3 ubiquitin transferase</fullName>
        <ecNumber evidence="5">2.3.2.31</ecNumber>
    </recommendedName>
</protein>
<sequence>MVGGEDDGLAALREQVALASSAAIAASDLDHAFQLQLAEAIEASLRAQSPNAATAASSSSSSQPAPALQEPPSDAACALALQAADLARAEQDRRDAEACRAAHAHAAASVRVAAHDALFARELAAVPEDRWARDGDNIERPLDSAAARPHFRVFSKGLASKDVVGPRDRDPGVAVLAVALCGPQGEAVLRIQKPVDGAVGGRMTLEVMALMEGLDAALGLGIRNVTVVTDYRPLHNHMLGIWRPTGKKLQDMIDHVLSVRKNFDQCEVSLVEPSQVSYVAKLARDSIDAQIAKALSVDAFKEKRETCTICLEDTDVSKIHVVEGCAHRFCFSCMKEHVKAKLLSGMLPACPQEGCTTKLTVEGSKIFLSQRLLEIMVQRVREGQIPPSQKIYCPYPKCSALMSLSEVIHPMQDSSSKYTVADVATLRKCVKCRGSFCISCKVPWHDRMTCCDYKKRYPHARPEDARLQNLARQQLWRQCIKCKHMIELAEGCYHMTCVCGYEFCYTCGKEWKDKKATCSCPLWDEHNIIEDSDEDDDDYEDDADSVY</sequence>
<feature type="domain" description="RING-type" evidence="14">
    <location>
        <begin position="307"/>
        <end position="351"/>
    </location>
</feature>
<evidence type="ECO:0000313" key="16">
    <source>
        <dbReference type="EMBL" id="TVU51228.1"/>
    </source>
</evidence>
<evidence type="ECO:0000256" key="12">
    <source>
        <dbReference type="PROSITE-ProRule" id="PRU00175"/>
    </source>
</evidence>
<dbReference type="InterPro" id="IPR044066">
    <property type="entry name" value="TRIAD_supradom"/>
</dbReference>